<sequence>MAWNGVGLVKSVGYVYMKQTGTFHQYHFTIHTYIQHIYTSFLVYIQTYKHMTYYNPRLNLPLSQYIPMTKY</sequence>
<evidence type="ECO:0000313" key="1">
    <source>
        <dbReference type="EMBL" id="OJZ86330.1"/>
    </source>
</evidence>
<dbReference type="AlphaFoldDB" id="A0A1M3THT1"/>
<organism evidence="1 2">
    <name type="scientific">Aspergillus luchuensis (strain CBS 106.47)</name>
    <dbReference type="NCBI Taxonomy" id="1137211"/>
    <lineage>
        <taxon>Eukaryota</taxon>
        <taxon>Fungi</taxon>
        <taxon>Dikarya</taxon>
        <taxon>Ascomycota</taxon>
        <taxon>Pezizomycotina</taxon>
        <taxon>Eurotiomycetes</taxon>
        <taxon>Eurotiomycetidae</taxon>
        <taxon>Eurotiales</taxon>
        <taxon>Aspergillaceae</taxon>
        <taxon>Aspergillus</taxon>
        <taxon>Aspergillus subgen. Circumdati</taxon>
    </lineage>
</organism>
<evidence type="ECO:0000313" key="2">
    <source>
        <dbReference type="Proteomes" id="UP000184063"/>
    </source>
</evidence>
<name>A0A1M3THT1_ASPLC</name>
<dbReference type="EMBL" id="KV878241">
    <property type="protein sequence ID" value="OJZ86330.1"/>
    <property type="molecule type" value="Genomic_DNA"/>
</dbReference>
<dbReference type="Proteomes" id="UP000184063">
    <property type="component" value="Unassembled WGS sequence"/>
</dbReference>
<proteinExistence type="predicted"/>
<protein>
    <submittedName>
        <fullName evidence="1">Uncharacterized protein</fullName>
    </submittedName>
</protein>
<accession>A0A1M3THT1</accession>
<dbReference type="VEuPathDB" id="FungiDB:ASPFODRAFT_596814"/>
<gene>
    <name evidence="1" type="ORF">ASPFODRAFT_596814</name>
</gene>
<reference evidence="2" key="1">
    <citation type="journal article" date="2017" name="Genome Biol.">
        <title>Comparative genomics reveals high biological diversity and specific adaptations in the industrially and medically important fungal genus Aspergillus.</title>
        <authorList>
            <person name="de Vries R.P."/>
            <person name="Riley R."/>
            <person name="Wiebenga A."/>
            <person name="Aguilar-Osorio G."/>
            <person name="Amillis S."/>
            <person name="Uchima C.A."/>
            <person name="Anderluh G."/>
            <person name="Asadollahi M."/>
            <person name="Askin M."/>
            <person name="Barry K."/>
            <person name="Battaglia E."/>
            <person name="Bayram O."/>
            <person name="Benocci T."/>
            <person name="Braus-Stromeyer S.A."/>
            <person name="Caldana C."/>
            <person name="Canovas D."/>
            <person name="Cerqueira G.C."/>
            <person name="Chen F."/>
            <person name="Chen W."/>
            <person name="Choi C."/>
            <person name="Clum A."/>
            <person name="Dos Santos R.A."/>
            <person name="Damasio A.R."/>
            <person name="Diallinas G."/>
            <person name="Emri T."/>
            <person name="Fekete E."/>
            <person name="Flipphi M."/>
            <person name="Freyberg S."/>
            <person name="Gallo A."/>
            <person name="Gournas C."/>
            <person name="Habgood R."/>
            <person name="Hainaut M."/>
            <person name="Harispe M.L."/>
            <person name="Henrissat B."/>
            <person name="Hilden K.S."/>
            <person name="Hope R."/>
            <person name="Hossain A."/>
            <person name="Karabika E."/>
            <person name="Karaffa L."/>
            <person name="Karanyi Z."/>
            <person name="Krasevec N."/>
            <person name="Kuo A."/>
            <person name="Kusch H."/>
            <person name="LaButti K."/>
            <person name="Lagendijk E.L."/>
            <person name="Lapidus A."/>
            <person name="Levasseur A."/>
            <person name="Lindquist E."/>
            <person name="Lipzen A."/>
            <person name="Logrieco A.F."/>
            <person name="MacCabe A."/>
            <person name="Maekelae M.R."/>
            <person name="Malavazi I."/>
            <person name="Melin P."/>
            <person name="Meyer V."/>
            <person name="Mielnichuk N."/>
            <person name="Miskei M."/>
            <person name="Molnar A.P."/>
            <person name="Mule G."/>
            <person name="Ngan C.Y."/>
            <person name="Orejas M."/>
            <person name="Orosz E."/>
            <person name="Ouedraogo J.P."/>
            <person name="Overkamp K.M."/>
            <person name="Park H.-S."/>
            <person name="Perrone G."/>
            <person name="Piumi F."/>
            <person name="Punt P.J."/>
            <person name="Ram A.F."/>
            <person name="Ramon A."/>
            <person name="Rauscher S."/>
            <person name="Record E."/>
            <person name="Riano-Pachon D.M."/>
            <person name="Robert V."/>
            <person name="Roehrig J."/>
            <person name="Ruller R."/>
            <person name="Salamov A."/>
            <person name="Salih N.S."/>
            <person name="Samson R.A."/>
            <person name="Sandor E."/>
            <person name="Sanguinetti M."/>
            <person name="Schuetze T."/>
            <person name="Sepcic K."/>
            <person name="Shelest E."/>
            <person name="Sherlock G."/>
            <person name="Sophianopoulou V."/>
            <person name="Squina F.M."/>
            <person name="Sun H."/>
            <person name="Susca A."/>
            <person name="Todd R.B."/>
            <person name="Tsang A."/>
            <person name="Unkles S.E."/>
            <person name="van de Wiele N."/>
            <person name="van Rossen-Uffink D."/>
            <person name="Oliveira J.V."/>
            <person name="Vesth T.C."/>
            <person name="Visser J."/>
            <person name="Yu J.-H."/>
            <person name="Zhou M."/>
            <person name="Andersen M.R."/>
            <person name="Archer D.B."/>
            <person name="Baker S.E."/>
            <person name="Benoit I."/>
            <person name="Brakhage A.A."/>
            <person name="Braus G.H."/>
            <person name="Fischer R."/>
            <person name="Frisvad J.C."/>
            <person name="Goldman G.H."/>
            <person name="Houbraken J."/>
            <person name="Oakley B."/>
            <person name="Pocsi I."/>
            <person name="Scazzocchio C."/>
            <person name="Seiboth B."/>
            <person name="vanKuyk P.A."/>
            <person name="Wortman J."/>
            <person name="Dyer P.S."/>
            <person name="Grigoriev I.V."/>
        </authorList>
    </citation>
    <scope>NUCLEOTIDE SEQUENCE [LARGE SCALE GENOMIC DNA]</scope>
    <source>
        <strain evidence="2">CBS 106.47</strain>
    </source>
</reference>